<proteinExistence type="predicted"/>
<organism evidence="1 2">
    <name type="scientific">Hazenella coriacea</name>
    <dbReference type="NCBI Taxonomy" id="1179467"/>
    <lineage>
        <taxon>Bacteria</taxon>
        <taxon>Bacillati</taxon>
        <taxon>Bacillota</taxon>
        <taxon>Bacilli</taxon>
        <taxon>Bacillales</taxon>
        <taxon>Thermoactinomycetaceae</taxon>
        <taxon>Hazenella</taxon>
    </lineage>
</organism>
<dbReference type="EMBL" id="SMAG01000003">
    <property type="protein sequence ID" value="TCS94822.1"/>
    <property type="molecule type" value="Genomic_DNA"/>
</dbReference>
<dbReference type="AlphaFoldDB" id="A0A4R3L5Z1"/>
<reference evidence="1 2" key="1">
    <citation type="submission" date="2019-03" db="EMBL/GenBank/DDBJ databases">
        <title>Genomic Encyclopedia of Type Strains, Phase IV (KMG-IV): sequencing the most valuable type-strain genomes for metagenomic binning, comparative biology and taxonomic classification.</title>
        <authorList>
            <person name="Goeker M."/>
        </authorList>
    </citation>
    <scope>NUCLEOTIDE SEQUENCE [LARGE SCALE GENOMIC DNA]</scope>
    <source>
        <strain evidence="1 2">DSM 45707</strain>
    </source>
</reference>
<comment type="caution">
    <text evidence="1">The sequence shown here is derived from an EMBL/GenBank/DDBJ whole genome shotgun (WGS) entry which is preliminary data.</text>
</comment>
<name>A0A4R3L5Z1_9BACL</name>
<protein>
    <submittedName>
        <fullName evidence="1">Uncharacterized protein</fullName>
    </submittedName>
</protein>
<evidence type="ECO:0000313" key="2">
    <source>
        <dbReference type="Proteomes" id="UP000294937"/>
    </source>
</evidence>
<sequence>MKREKNLESLVGQFVVVRTRLRTFIGCLVQVTPKRIVLRIWNGRSFVLIRIPRITIKEVFRFPCGPLGARFVVVKLKNGISLVGCQIITAPSRTILLTVFVRGRFVTIRIRKSAIRSIIPFPCP</sequence>
<dbReference type="OrthoDB" id="2638326at2"/>
<dbReference type="Proteomes" id="UP000294937">
    <property type="component" value="Unassembled WGS sequence"/>
</dbReference>
<gene>
    <name evidence="1" type="ORF">EDD58_103244</name>
</gene>
<accession>A0A4R3L5Z1</accession>
<keyword evidence="2" id="KW-1185">Reference proteome</keyword>
<dbReference type="RefSeq" id="WP_131924204.1">
    <property type="nucleotide sequence ID" value="NZ_SMAG01000003.1"/>
</dbReference>
<evidence type="ECO:0000313" key="1">
    <source>
        <dbReference type="EMBL" id="TCS94822.1"/>
    </source>
</evidence>